<protein>
    <submittedName>
        <fullName evidence="2">Oxidoreductase</fullName>
    </submittedName>
</protein>
<name>A0A0F4IRS5_9ACTN</name>
<evidence type="ECO:0000313" key="3">
    <source>
        <dbReference type="Proteomes" id="UP000033551"/>
    </source>
</evidence>
<dbReference type="SUPFAM" id="SSF55447">
    <property type="entry name" value="CO dehydrogenase flavoprotein C-terminal domain-like"/>
    <property type="match status" value="1"/>
</dbReference>
<organism evidence="2 3">
    <name type="scientific">Streptomyces katrae</name>
    <dbReference type="NCBI Taxonomy" id="68223"/>
    <lineage>
        <taxon>Bacteria</taxon>
        <taxon>Bacillati</taxon>
        <taxon>Actinomycetota</taxon>
        <taxon>Actinomycetes</taxon>
        <taxon>Kitasatosporales</taxon>
        <taxon>Streptomycetaceae</taxon>
        <taxon>Streptomyces</taxon>
    </lineage>
</organism>
<reference evidence="2 3" key="1">
    <citation type="submission" date="2015-02" db="EMBL/GenBank/DDBJ databases">
        <authorList>
            <person name="Ju K.-S."/>
            <person name="Doroghazi J.R."/>
            <person name="Metcalf W."/>
        </authorList>
    </citation>
    <scope>NUCLEOTIDE SEQUENCE [LARGE SCALE GENOMIC DNA]</scope>
    <source>
        <strain evidence="2 3">NRRL ISP-5550</strain>
    </source>
</reference>
<accession>A0A0F4IRS5</accession>
<feature type="non-terminal residue" evidence="2">
    <location>
        <position position="1"/>
    </location>
</feature>
<dbReference type="Gene3D" id="3.30.390.50">
    <property type="entry name" value="CO dehydrogenase flavoprotein, C-terminal domain"/>
    <property type="match status" value="1"/>
</dbReference>
<comment type="caution">
    <text evidence="2">The sequence shown here is derived from an EMBL/GenBank/DDBJ whole genome shotgun (WGS) entry which is preliminary data.</text>
</comment>
<dbReference type="Proteomes" id="UP000033551">
    <property type="component" value="Unassembled WGS sequence"/>
</dbReference>
<dbReference type="Pfam" id="PF03450">
    <property type="entry name" value="CO_deh_flav_C"/>
    <property type="match status" value="1"/>
</dbReference>
<sequence length="82" mass="8400">VLTSVRLPAALPGERAACHRAISRARAEWPLVEAVARLALQGSVITRAAVAAGGVARVPLRLPEVEAALTGREATPGVLAEA</sequence>
<dbReference type="InterPro" id="IPR005107">
    <property type="entry name" value="CO_DH_flav_C"/>
</dbReference>
<evidence type="ECO:0000313" key="2">
    <source>
        <dbReference type="EMBL" id="KJY24369.1"/>
    </source>
</evidence>
<evidence type="ECO:0000259" key="1">
    <source>
        <dbReference type="Pfam" id="PF03450"/>
    </source>
</evidence>
<dbReference type="InterPro" id="IPR036683">
    <property type="entry name" value="CO_DH_flav_C_dom_sf"/>
</dbReference>
<proteinExistence type="predicted"/>
<keyword evidence="3" id="KW-1185">Reference proteome</keyword>
<gene>
    <name evidence="2" type="ORF">VR44_35580</name>
</gene>
<dbReference type="EMBL" id="JZWV01001240">
    <property type="protein sequence ID" value="KJY24369.1"/>
    <property type="molecule type" value="Genomic_DNA"/>
</dbReference>
<feature type="domain" description="CO dehydrogenase flavoprotein C-terminal" evidence="1">
    <location>
        <begin position="20"/>
        <end position="82"/>
    </location>
</feature>
<dbReference type="AlphaFoldDB" id="A0A0F4IRS5"/>
<feature type="non-terminal residue" evidence="2">
    <location>
        <position position="82"/>
    </location>
</feature>